<proteinExistence type="predicted"/>
<dbReference type="GO" id="GO:0005886">
    <property type="term" value="C:plasma membrane"/>
    <property type="evidence" value="ECO:0007669"/>
    <property type="project" value="UniProtKB-SubCell"/>
</dbReference>
<protein>
    <recommendedName>
        <fullName evidence="8">LptF/LptG family permease</fullName>
    </recommendedName>
</protein>
<evidence type="ECO:0000256" key="5">
    <source>
        <dbReference type="ARBA" id="ARBA00023136"/>
    </source>
</evidence>
<keyword evidence="4 6" id="KW-1133">Transmembrane helix</keyword>
<sequence>EKRIHRPDFQLPAGLDRYGPRLIAENAYYRPPQLDRPGGYLLEQVEQPTRLETEGSLPSDGPPVLLTPRDYGWLKPDECFVVSDVNFEQLTSGRAFSDFASTAQMISGLSSQSFDGGADLRVEIHSRVVHPLLDVTLLFLGLPLVVSRQSRNVFAAIGLCGTIVTVFMLVVMACQQLGAAHYLPSPALAAWLPLMLFVPVAVWMAESMRE</sequence>
<name>A0A0F8ZUB6_9ZZZZ</name>
<evidence type="ECO:0000313" key="7">
    <source>
        <dbReference type="EMBL" id="KKK70019.1"/>
    </source>
</evidence>
<evidence type="ECO:0000256" key="3">
    <source>
        <dbReference type="ARBA" id="ARBA00022692"/>
    </source>
</evidence>
<feature type="transmembrane region" description="Helical" evidence="6">
    <location>
        <begin position="185"/>
        <end position="205"/>
    </location>
</feature>
<dbReference type="EMBL" id="LAZR01058380">
    <property type="protein sequence ID" value="KKK70019.1"/>
    <property type="molecule type" value="Genomic_DNA"/>
</dbReference>
<organism evidence="7">
    <name type="scientific">marine sediment metagenome</name>
    <dbReference type="NCBI Taxonomy" id="412755"/>
    <lineage>
        <taxon>unclassified sequences</taxon>
        <taxon>metagenomes</taxon>
        <taxon>ecological metagenomes</taxon>
    </lineage>
</organism>
<keyword evidence="5 6" id="KW-0472">Membrane</keyword>
<comment type="caution">
    <text evidence="7">The sequence shown here is derived from an EMBL/GenBank/DDBJ whole genome shotgun (WGS) entry which is preliminary data.</text>
</comment>
<dbReference type="Pfam" id="PF03739">
    <property type="entry name" value="LptF_LptG"/>
    <property type="match status" value="1"/>
</dbReference>
<gene>
    <name evidence="7" type="ORF">LCGC14_2928200</name>
</gene>
<evidence type="ECO:0008006" key="8">
    <source>
        <dbReference type="Google" id="ProtNLM"/>
    </source>
</evidence>
<dbReference type="AlphaFoldDB" id="A0A0F8ZUB6"/>
<keyword evidence="2" id="KW-1003">Cell membrane</keyword>
<evidence type="ECO:0000256" key="6">
    <source>
        <dbReference type="SAM" id="Phobius"/>
    </source>
</evidence>
<accession>A0A0F8ZUB6</accession>
<evidence type="ECO:0000256" key="4">
    <source>
        <dbReference type="ARBA" id="ARBA00022989"/>
    </source>
</evidence>
<evidence type="ECO:0000256" key="2">
    <source>
        <dbReference type="ARBA" id="ARBA00022475"/>
    </source>
</evidence>
<feature type="non-terminal residue" evidence="7">
    <location>
        <position position="1"/>
    </location>
</feature>
<dbReference type="InterPro" id="IPR005495">
    <property type="entry name" value="LptG/LptF_permease"/>
</dbReference>
<keyword evidence="3 6" id="KW-0812">Transmembrane</keyword>
<comment type="subcellular location">
    <subcellularLocation>
        <location evidence="1">Cell membrane</location>
        <topology evidence="1">Multi-pass membrane protein</topology>
    </subcellularLocation>
</comment>
<reference evidence="7" key="1">
    <citation type="journal article" date="2015" name="Nature">
        <title>Complex archaea that bridge the gap between prokaryotes and eukaryotes.</title>
        <authorList>
            <person name="Spang A."/>
            <person name="Saw J.H."/>
            <person name="Jorgensen S.L."/>
            <person name="Zaremba-Niedzwiedzka K."/>
            <person name="Martijn J."/>
            <person name="Lind A.E."/>
            <person name="van Eijk R."/>
            <person name="Schleper C."/>
            <person name="Guy L."/>
            <person name="Ettema T.J."/>
        </authorList>
    </citation>
    <scope>NUCLEOTIDE SEQUENCE</scope>
</reference>
<evidence type="ECO:0000256" key="1">
    <source>
        <dbReference type="ARBA" id="ARBA00004651"/>
    </source>
</evidence>
<feature type="transmembrane region" description="Helical" evidence="6">
    <location>
        <begin position="153"/>
        <end position="173"/>
    </location>
</feature>